<dbReference type="HOGENOM" id="CLU_011907_5_0_6"/>
<keyword evidence="11 16" id="KW-0812">Transmembrane</keyword>
<dbReference type="InterPro" id="IPR003919">
    <property type="entry name" value="Cell_synth_A"/>
</dbReference>
<dbReference type="CDD" id="cd06421">
    <property type="entry name" value="CESA_CelA_like"/>
    <property type="match status" value="1"/>
</dbReference>
<comment type="pathway">
    <text evidence="2 16">Glycan metabolism; bacterial cellulose biosynthesis.</text>
</comment>
<feature type="domain" description="PilZ" evidence="18">
    <location>
        <begin position="705"/>
        <end position="801"/>
    </location>
</feature>
<sequence length="883" mass="100598">MPDPLFRRESGMIRLSTLLLAPPVGERLRARYDDYRQHGASWLSASLGCLWASLVWALMPLETPRWQAILARHETYFPHINPHRPRPLDPLRYLLQSLWLLTTRVPEPEKKVNWRSLAALEGVHGRYTQWLEKLPEQMNARTGHLDKQKELAHLNPKLRRAILGGVTFCSLVLALMCITQPFNPLSQFIFLMLLWGVALLVRRIPGRFSALMLIVLSLTVSCRYIWWRYTSTLNWNDPVSLVCGIILLFAETYAWVVLVLGYFQVVWPLNRQPVPLPEDMDLWPTVDIFVPTYNEDLNVVKNTIYASQGIDWPKDKLNIWILDDGGREAFRQFAKDVGVHYIARTSHEHAKAGNINNALKYAKGEFVSIFDCDHVPTRSFLQMTMGWFLKEKELAMMQTPHHFFSPDPFERNLGRFRKTPNEGTLFYGLVQDGNDMWDATFFCGSCAVIRRGPLDEIGGIAVETVTEDAHTSLRLHRRGYTSAYMRIPQAAGLATESLSAHIGQRIRWARGMVQIFRLDNPLFGKGLKLVQRVCYANAMLHFLSGIPRLIFLTAPLAFLLLHAYIIYAPALMIALFVLPHMIHASLTNSKIQGKYRHSFWSEIYETVLAWYIAPPTFVALINPHKGKFNVTAKGGLVEEEYVDWVISRPYIYLVLLNLVGVAVGIWRFMYGPENEILTVWVSIVWVFYNLIILGGAVAVSVESKQVRRSHRVEMSMPAAIAREDGHLFSCTVHDYSDGGLGIKINGDAQVLEGQNARLLLKRGQQEYAFPVRVARVNGSEVGLQLLPLTNQQHIDFVQCTFARADTWALWQDSFPEDKPMESLLDILKLGFRGYRHLAEFSPPSVKVVFRALTSLVAWIASFVPRRPERAAPTLSADPAMAQQ</sequence>
<evidence type="ECO:0000313" key="19">
    <source>
        <dbReference type="EMBL" id="AHM77022.1"/>
    </source>
</evidence>
<dbReference type="NCBIfam" id="NF008558">
    <property type="entry name" value="PRK11498.1"/>
    <property type="match status" value="1"/>
</dbReference>
<evidence type="ECO:0000256" key="8">
    <source>
        <dbReference type="ARBA" id="ARBA00022636"/>
    </source>
</evidence>
<dbReference type="Pfam" id="PF07238">
    <property type="entry name" value="PilZ"/>
    <property type="match status" value="1"/>
</dbReference>
<evidence type="ECO:0000256" key="1">
    <source>
        <dbReference type="ARBA" id="ARBA00004429"/>
    </source>
</evidence>
<proteinExistence type="inferred from homology"/>
<comment type="similarity">
    <text evidence="3">Belongs to the glycosyltransferase 2 family.</text>
</comment>
<dbReference type="GO" id="GO:0035438">
    <property type="term" value="F:cyclic-di-GMP binding"/>
    <property type="evidence" value="ECO:0007669"/>
    <property type="project" value="InterPro"/>
</dbReference>
<accession>W8USU8</accession>
<feature type="domain" description="Glycosyltransferase 2-like" evidence="17">
    <location>
        <begin position="288"/>
        <end position="457"/>
    </location>
</feature>
<dbReference type="GO" id="GO:0030244">
    <property type="term" value="P:cellulose biosynthetic process"/>
    <property type="evidence" value="ECO:0007669"/>
    <property type="project" value="UniProtKB-KW"/>
</dbReference>
<keyword evidence="10 16" id="KW-0808">Transferase</keyword>
<comment type="caution">
    <text evidence="16">Lacks conserved residue(s) required for the propagation of feature annotation.</text>
</comment>
<keyword evidence="14 16" id="KW-0472">Membrane</keyword>
<evidence type="ECO:0000256" key="4">
    <source>
        <dbReference type="ARBA" id="ARBA00012539"/>
    </source>
</evidence>
<dbReference type="InterPro" id="IPR009875">
    <property type="entry name" value="PilZ_domain"/>
</dbReference>
<evidence type="ECO:0000256" key="6">
    <source>
        <dbReference type="ARBA" id="ARBA00022475"/>
    </source>
</evidence>
<dbReference type="Gene3D" id="3.90.550.10">
    <property type="entry name" value="Spore Coat Polysaccharide Biosynthesis Protein SpsA, Chain A"/>
    <property type="match status" value="1"/>
</dbReference>
<dbReference type="PANTHER" id="PTHR43867">
    <property type="entry name" value="CELLULOSE SYNTHASE CATALYTIC SUBUNIT A [UDP-FORMING]"/>
    <property type="match status" value="1"/>
</dbReference>
<keyword evidence="9 16" id="KW-0328">Glycosyltransferase</keyword>
<feature type="transmembrane region" description="Helical" evidence="16">
    <location>
        <begin position="161"/>
        <end position="179"/>
    </location>
</feature>
<evidence type="ECO:0000256" key="11">
    <source>
        <dbReference type="ARBA" id="ARBA00022692"/>
    </source>
</evidence>
<protein>
    <recommendedName>
        <fullName evidence="5 16">Cellulose synthase catalytic subunit [UDP-forming]</fullName>
        <ecNumber evidence="4 16">2.4.1.12</ecNumber>
    </recommendedName>
</protein>
<organism evidence="19 20">
    <name type="scientific">Klebsiella pneumoniae 30684/NJST258_2</name>
    <dbReference type="NCBI Taxonomy" id="1420013"/>
    <lineage>
        <taxon>Bacteria</taxon>
        <taxon>Pseudomonadati</taxon>
        <taxon>Pseudomonadota</taxon>
        <taxon>Gammaproteobacteria</taxon>
        <taxon>Enterobacterales</taxon>
        <taxon>Enterobacteriaceae</taxon>
        <taxon>Klebsiella/Raoultella group</taxon>
        <taxon>Klebsiella</taxon>
        <taxon>Klebsiella pneumoniae complex</taxon>
    </lineage>
</organism>
<feature type="transmembrane region" description="Helical" evidence="16">
    <location>
        <begin position="676"/>
        <end position="701"/>
    </location>
</feature>
<gene>
    <name evidence="19" type="ORF">KPNJ2_00242</name>
</gene>
<dbReference type="InterPro" id="IPR001173">
    <property type="entry name" value="Glyco_trans_2-like"/>
</dbReference>
<feature type="transmembrane region" description="Helical" evidence="16">
    <location>
        <begin position="564"/>
        <end position="586"/>
    </location>
</feature>
<keyword evidence="7 16" id="KW-0997">Cell inner membrane</keyword>
<feature type="transmembrane region" description="Helical" evidence="16">
    <location>
        <begin position="208"/>
        <end position="227"/>
    </location>
</feature>
<evidence type="ECO:0000259" key="18">
    <source>
        <dbReference type="Pfam" id="PF07238"/>
    </source>
</evidence>
<dbReference type="InterPro" id="IPR050321">
    <property type="entry name" value="Glycosyltr_2/OpgH_subfam"/>
</dbReference>
<feature type="transmembrane region" description="Helical" evidence="16">
    <location>
        <begin position="650"/>
        <end position="670"/>
    </location>
</feature>
<dbReference type="PRINTS" id="PR01439">
    <property type="entry name" value="CELLSNTHASEA"/>
</dbReference>
<evidence type="ECO:0000256" key="14">
    <source>
        <dbReference type="ARBA" id="ARBA00023136"/>
    </source>
</evidence>
<reference evidence="19 20" key="1">
    <citation type="journal article" date="2014" name="Proc. Natl. Acad. Sci. U.S.A.">
        <title>Molecular dissection of the evolution of carbapenem-resistant multilocus sequence type 258 Klebsiella pneumoniae.</title>
        <authorList>
            <person name="Deleo F.R."/>
            <person name="Chen L."/>
            <person name="Porcella S.F."/>
            <person name="Martens C.A."/>
            <person name="Kobayashi S.D."/>
            <person name="Porter A.R."/>
            <person name="Chavda K.D."/>
            <person name="Jacobs M.R."/>
            <person name="Mathema B."/>
            <person name="Olsen R.J."/>
            <person name="Bonomo R.A."/>
            <person name="Musser J.M."/>
            <person name="Kreiswirth B.N."/>
        </authorList>
    </citation>
    <scope>NUCLEOTIDE SEQUENCE [LARGE SCALE GENOMIC DNA]</scope>
    <source>
        <strain evidence="19">30684/NJST258_2</strain>
    </source>
</reference>
<dbReference type="AlphaFoldDB" id="W8USU8"/>
<dbReference type="Proteomes" id="UP000019586">
    <property type="component" value="Chromosome"/>
</dbReference>
<dbReference type="Pfam" id="PF00535">
    <property type="entry name" value="Glycos_transf_2"/>
    <property type="match status" value="1"/>
</dbReference>
<comment type="cofactor">
    <cofactor evidence="16">
        <name>Mg(2+)</name>
        <dbReference type="ChEBI" id="CHEBI:18420"/>
    </cofactor>
</comment>
<evidence type="ECO:0000256" key="15">
    <source>
        <dbReference type="ARBA" id="ARBA00048682"/>
    </source>
</evidence>
<evidence type="ECO:0000256" key="16">
    <source>
        <dbReference type="RuleBase" id="RU365020"/>
    </source>
</evidence>
<dbReference type="KEGG" id="kps:KPNJ2_00242"/>
<dbReference type="SUPFAM" id="SSF53448">
    <property type="entry name" value="Nucleotide-diphospho-sugar transferases"/>
    <property type="match status" value="1"/>
</dbReference>
<comment type="function">
    <text evidence="16">Catalytic subunit of cellulose synthase. It polymerizes uridine 5'-diphosphate glucose to cellulose.</text>
</comment>
<keyword evidence="13 16" id="KW-1133">Transmembrane helix</keyword>
<keyword evidence="12 16" id="KW-0135">Cellulose biosynthesis</keyword>
<dbReference type="EC" id="2.4.1.12" evidence="4 16"/>
<evidence type="ECO:0000256" key="3">
    <source>
        <dbReference type="ARBA" id="ARBA00006739"/>
    </source>
</evidence>
<dbReference type="GO" id="GO:0005886">
    <property type="term" value="C:plasma membrane"/>
    <property type="evidence" value="ECO:0007669"/>
    <property type="project" value="UniProtKB-SubCell"/>
</dbReference>
<evidence type="ECO:0000256" key="10">
    <source>
        <dbReference type="ARBA" id="ARBA00022679"/>
    </source>
</evidence>
<keyword evidence="8 16" id="KW-0973">c-di-GMP</keyword>
<dbReference type="GO" id="GO:0016760">
    <property type="term" value="F:cellulose synthase (UDP-forming) activity"/>
    <property type="evidence" value="ECO:0007669"/>
    <property type="project" value="UniProtKB-EC"/>
</dbReference>
<dbReference type="SUPFAM" id="SSF141371">
    <property type="entry name" value="PilZ domain-like"/>
    <property type="match status" value="1"/>
</dbReference>
<feature type="transmembrane region" description="Helical" evidence="16">
    <location>
        <begin position="239"/>
        <end position="263"/>
    </location>
</feature>
<dbReference type="PATRIC" id="fig|1420013.3.peg.229"/>
<dbReference type="Gene3D" id="2.40.10.220">
    <property type="entry name" value="predicted glycosyltransferase like domains"/>
    <property type="match status" value="1"/>
</dbReference>
<comment type="subcellular location">
    <subcellularLocation>
        <location evidence="1">Cell inner membrane</location>
        <topology evidence="1">Multi-pass membrane protein</topology>
    </subcellularLocation>
</comment>
<dbReference type="EMBL" id="CP006918">
    <property type="protein sequence ID" value="AHM77022.1"/>
    <property type="molecule type" value="Genomic_DNA"/>
</dbReference>
<evidence type="ECO:0000256" key="2">
    <source>
        <dbReference type="ARBA" id="ARBA00005186"/>
    </source>
</evidence>
<evidence type="ECO:0000313" key="20">
    <source>
        <dbReference type="Proteomes" id="UP000019586"/>
    </source>
</evidence>
<evidence type="ECO:0000256" key="13">
    <source>
        <dbReference type="ARBA" id="ARBA00022989"/>
    </source>
</evidence>
<dbReference type="NCBIfam" id="TIGR03030">
    <property type="entry name" value="CelA"/>
    <property type="match status" value="1"/>
</dbReference>
<evidence type="ECO:0000256" key="5">
    <source>
        <dbReference type="ARBA" id="ARBA00018714"/>
    </source>
</evidence>
<evidence type="ECO:0000256" key="9">
    <source>
        <dbReference type="ARBA" id="ARBA00022676"/>
    </source>
</evidence>
<evidence type="ECO:0000259" key="17">
    <source>
        <dbReference type="Pfam" id="PF00535"/>
    </source>
</evidence>
<dbReference type="FunFam" id="3.90.550.10:FF:000061">
    <property type="entry name" value="Cellulose synthase catalytic subunit [UDP-forming]"/>
    <property type="match status" value="1"/>
</dbReference>
<name>W8USU8_KLEPN</name>
<dbReference type="UniPathway" id="UPA00694"/>
<comment type="catalytic activity">
    <reaction evidence="15 16">
        <text>[(1-&gt;4)-beta-D-glucosyl](n) + UDP-alpha-D-glucose = [(1-&gt;4)-beta-D-glucosyl](n+1) + UDP + H(+)</text>
        <dbReference type="Rhea" id="RHEA:19929"/>
        <dbReference type="Rhea" id="RHEA-COMP:10033"/>
        <dbReference type="Rhea" id="RHEA-COMP:10034"/>
        <dbReference type="ChEBI" id="CHEBI:15378"/>
        <dbReference type="ChEBI" id="CHEBI:18246"/>
        <dbReference type="ChEBI" id="CHEBI:58223"/>
        <dbReference type="ChEBI" id="CHEBI:58885"/>
        <dbReference type="EC" id="2.4.1.12"/>
    </reaction>
</comment>
<dbReference type="PANTHER" id="PTHR43867:SF2">
    <property type="entry name" value="CELLULOSE SYNTHASE CATALYTIC SUBUNIT A [UDP-FORMING]"/>
    <property type="match status" value="1"/>
</dbReference>
<evidence type="ECO:0000256" key="12">
    <source>
        <dbReference type="ARBA" id="ARBA00022916"/>
    </source>
</evidence>
<evidence type="ECO:0000256" key="7">
    <source>
        <dbReference type="ARBA" id="ARBA00022519"/>
    </source>
</evidence>
<dbReference type="InterPro" id="IPR029044">
    <property type="entry name" value="Nucleotide-diphossugar_trans"/>
</dbReference>
<dbReference type="GO" id="GO:0006011">
    <property type="term" value="P:UDP-alpha-D-glucose metabolic process"/>
    <property type="evidence" value="ECO:0007669"/>
    <property type="project" value="InterPro"/>
</dbReference>
<keyword evidence="6 16" id="KW-1003">Cell membrane</keyword>